<accession>Q4C7P6</accession>
<reference evidence="6" key="2">
    <citation type="submission" date="2005-06" db="EMBL/GenBank/DDBJ databases">
        <title>Sequencing of the draft genome and assembly of Crocosphaera watsonii WH 8501.</title>
        <authorList>
            <consortium name="US DOE Joint Genome Institute (JGI-PGF)"/>
            <person name="Copeland A."/>
            <person name="Lucas S."/>
            <person name="Lapidus A."/>
            <person name="Barry K."/>
            <person name="Detter C."/>
            <person name="Glavina T."/>
            <person name="Hammon N."/>
            <person name="Israni S."/>
            <person name="Pitluck S."/>
            <person name="Richardson P."/>
        </authorList>
    </citation>
    <scope>NUCLEOTIDE SEQUENCE [LARGE SCALE GENOMIC DNA]</scope>
    <source>
        <strain evidence="6">WH 8501</strain>
    </source>
</reference>
<dbReference type="EMBL" id="AADV02000002">
    <property type="protein sequence ID" value="EAM52575.1"/>
    <property type="molecule type" value="Genomic_DNA"/>
</dbReference>
<dbReference type="SUPFAM" id="SSF47336">
    <property type="entry name" value="ACP-like"/>
    <property type="match status" value="1"/>
</dbReference>
<dbReference type="InterPro" id="IPR023213">
    <property type="entry name" value="CAT-like_dom_sf"/>
</dbReference>
<dbReference type="GO" id="GO:0044550">
    <property type="term" value="P:secondary metabolite biosynthetic process"/>
    <property type="evidence" value="ECO:0007669"/>
    <property type="project" value="TreeGrafter"/>
</dbReference>
<dbReference type="InterPro" id="IPR010071">
    <property type="entry name" value="AA_adenyl_dom"/>
</dbReference>
<dbReference type="Gene3D" id="1.10.1200.10">
    <property type="entry name" value="ACP-like"/>
    <property type="match status" value="1"/>
</dbReference>
<sequence>MNAKTVEAIYPLSPMQQGMLFHSLLSPESGAYLVQITYEITGSLSSVVFEKVWQKLGERHSIFRTAFVWENLEKPLQVVGRRVNIPVEQLDWTTIPLTQQSEKLTELLQRQRQQGLNLSSAPLMRVILIKLAEEHYQVIWLYHHLLLDGWSVSSIFKEFLTYYQALSLGKTINIGTPTPYRDYIAWLQKRDSLEAENYWQNTLKGFISPTPLGIGNSKESFRKASPRYNEQERKLSPELTSKLQKLAKQQQLTLNTFIQGSFSLLLSRYSGESDMVFGATVSGRPPALINAESMVGLFINTLPVRVKIKPQQSLIYWLKKLQNQQIEQQQYEYTPLLEIQRHSDVPGDLPLFESLVIFENYPIEPTLKQSLQGLEINNIQTTEQTNYPLTLYAAITPELTLRLLYDSDRFSSSSINRLLGHLETLLTNISLNPEQQLWEVSLLTNSEKKQLLIEGNREEIKGNNDLRIHQLFERQVEKTPNNTAVIFDDESLTYEQLNKKANQLAHYLQKLGVKPETLVGICLEPSLEMVISLLAILKVGGAYLPLDTNYPEQRLNFMVENSGINYLIGNREQGIGNREQVVNWFIDISKIQSKISQEKDTNLDLKINRENLAYVIYTSGSTGIPKGVQIPHRALSNFLISMSKKPGLTDNDTLLSVTTLSFDIAALELYLPLIVGAKLILVSRNIAVEGVTLAQQLETHQVTVMQGTPATWKLLLASGWKGKKDLTIFCGGEALDITLAQQLQEKSQQVWNLYGPTETTIWSSVYEVNSDKVRLGKPIDNTQFYILDKDYNQVPIGVPGELYIGGMGVARGYLNRPELTAERFIAIPPTPLTKRGERLYKTGDLVRYGEDGEIEYLGRIDYQVKLRGFRLELGEIETILLTHPQIKEAVVIVKEQSLIAYIVSPQTPDHPVPPSPQSIPTEVSEQDAHTPDHPLSPSPPLPVPPSPRPPLSPSPQTPPIREFLGEKLPNYMIPSRFVELESLPLTPNGKIDRNALPEPKDRQQLTETYVSPRTEIERTIATIWQEVLKVETIGINDPFFELGGHSLSMVRVHSKVREAFSSDISLVEMFQYPTISELSTYFERQKSKQPVVEPSESRNERLTAGKKRLQQRRQKNKKS</sequence>
<comment type="cofactor">
    <cofactor evidence="1">
        <name>pantetheine 4'-phosphate</name>
        <dbReference type="ChEBI" id="CHEBI:47942"/>
    </cofactor>
</comment>
<dbReference type="OrthoDB" id="9765680at2"/>
<dbReference type="InterPro" id="IPR020806">
    <property type="entry name" value="PKS_PP-bd"/>
</dbReference>
<evidence type="ECO:0000256" key="4">
    <source>
        <dbReference type="SAM" id="MobiDB-lite"/>
    </source>
</evidence>
<feature type="region of interest" description="Disordered" evidence="4">
    <location>
        <begin position="905"/>
        <end position="962"/>
    </location>
</feature>
<dbReference type="CDD" id="cd12116">
    <property type="entry name" value="A_NRPS_Ta1_like"/>
    <property type="match status" value="1"/>
</dbReference>
<evidence type="ECO:0000256" key="2">
    <source>
        <dbReference type="ARBA" id="ARBA00022450"/>
    </source>
</evidence>
<keyword evidence="3" id="KW-0597">Phosphoprotein</keyword>
<proteinExistence type="predicted"/>
<dbReference type="CDD" id="cd19543">
    <property type="entry name" value="DCL_NRPS"/>
    <property type="match status" value="1"/>
</dbReference>
<feature type="region of interest" description="Disordered" evidence="4">
    <location>
        <begin position="1086"/>
        <end position="1119"/>
    </location>
</feature>
<dbReference type="Pfam" id="PF00668">
    <property type="entry name" value="Condensation"/>
    <property type="match status" value="1"/>
</dbReference>
<dbReference type="Gene3D" id="2.30.38.10">
    <property type="entry name" value="Luciferase, Domain 3"/>
    <property type="match status" value="1"/>
</dbReference>
<evidence type="ECO:0000256" key="1">
    <source>
        <dbReference type="ARBA" id="ARBA00001957"/>
    </source>
</evidence>
<evidence type="ECO:0000313" key="7">
    <source>
        <dbReference type="Proteomes" id="UP000003922"/>
    </source>
</evidence>
<dbReference type="FunFam" id="1.10.1200.10:FF:000016">
    <property type="entry name" value="Non-ribosomal peptide synthase"/>
    <property type="match status" value="1"/>
</dbReference>
<comment type="caution">
    <text evidence="6">The sequence shown here is derived from an EMBL/GenBank/DDBJ whole genome shotgun (WGS) entry which is preliminary data.</text>
</comment>
<dbReference type="RefSeq" id="WP_007304220.1">
    <property type="nucleotide sequence ID" value="NZ_AADV02000002.1"/>
</dbReference>
<dbReference type="PANTHER" id="PTHR45527:SF1">
    <property type="entry name" value="FATTY ACID SYNTHASE"/>
    <property type="match status" value="1"/>
</dbReference>
<dbReference type="GO" id="GO:0008610">
    <property type="term" value="P:lipid biosynthetic process"/>
    <property type="evidence" value="ECO:0007669"/>
    <property type="project" value="UniProtKB-ARBA"/>
</dbReference>
<evidence type="ECO:0000256" key="3">
    <source>
        <dbReference type="ARBA" id="ARBA00022553"/>
    </source>
</evidence>
<dbReference type="SUPFAM" id="SSF52777">
    <property type="entry name" value="CoA-dependent acyltransferases"/>
    <property type="match status" value="2"/>
</dbReference>
<dbReference type="NCBIfam" id="TIGR01733">
    <property type="entry name" value="AA-adenyl-dom"/>
    <property type="match status" value="1"/>
</dbReference>
<dbReference type="InterPro" id="IPR000873">
    <property type="entry name" value="AMP-dep_synth/lig_dom"/>
</dbReference>
<organism evidence="6 7">
    <name type="scientific">Crocosphaera watsonii WH 8501</name>
    <dbReference type="NCBI Taxonomy" id="165597"/>
    <lineage>
        <taxon>Bacteria</taxon>
        <taxon>Bacillati</taxon>
        <taxon>Cyanobacteriota</taxon>
        <taxon>Cyanophyceae</taxon>
        <taxon>Oscillatoriophycideae</taxon>
        <taxon>Chroococcales</taxon>
        <taxon>Aphanothecaceae</taxon>
        <taxon>Crocosphaera</taxon>
    </lineage>
</organism>
<dbReference type="Pfam" id="PF00501">
    <property type="entry name" value="AMP-binding"/>
    <property type="match status" value="1"/>
</dbReference>
<dbReference type="GO" id="GO:0003824">
    <property type="term" value="F:catalytic activity"/>
    <property type="evidence" value="ECO:0007669"/>
    <property type="project" value="InterPro"/>
</dbReference>
<dbReference type="InterPro" id="IPR020845">
    <property type="entry name" value="AMP-binding_CS"/>
</dbReference>
<dbReference type="PANTHER" id="PTHR45527">
    <property type="entry name" value="NONRIBOSOMAL PEPTIDE SYNTHETASE"/>
    <property type="match status" value="1"/>
</dbReference>
<name>Q4C7P6_CROWT</name>
<dbReference type="Gene3D" id="3.30.559.10">
    <property type="entry name" value="Chloramphenicol acetyltransferase-like domain"/>
    <property type="match status" value="1"/>
</dbReference>
<dbReference type="GO" id="GO:0043041">
    <property type="term" value="P:amino acid activation for nonribosomal peptide biosynthetic process"/>
    <property type="evidence" value="ECO:0007669"/>
    <property type="project" value="TreeGrafter"/>
</dbReference>
<dbReference type="GO" id="GO:0072330">
    <property type="term" value="P:monocarboxylic acid biosynthetic process"/>
    <property type="evidence" value="ECO:0007669"/>
    <property type="project" value="UniProtKB-ARBA"/>
</dbReference>
<dbReference type="FunFam" id="2.30.38.10:FF:000001">
    <property type="entry name" value="Non-ribosomal peptide synthetase PvdI"/>
    <property type="match status" value="1"/>
</dbReference>
<dbReference type="GO" id="GO:0005737">
    <property type="term" value="C:cytoplasm"/>
    <property type="evidence" value="ECO:0007669"/>
    <property type="project" value="TreeGrafter"/>
</dbReference>
<dbReference type="Proteomes" id="UP000003922">
    <property type="component" value="Unassembled WGS sequence"/>
</dbReference>
<dbReference type="SMART" id="SM00823">
    <property type="entry name" value="PKS_PP"/>
    <property type="match status" value="1"/>
</dbReference>
<dbReference type="InterPro" id="IPR009081">
    <property type="entry name" value="PP-bd_ACP"/>
</dbReference>
<feature type="compositionally biased region" description="Pro residues" evidence="4">
    <location>
        <begin position="934"/>
        <end position="958"/>
    </location>
</feature>
<dbReference type="PROSITE" id="PS50075">
    <property type="entry name" value="CARRIER"/>
    <property type="match status" value="1"/>
</dbReference>
<dbReference type="InterPro" id="IPR036736">
    <property type="entry name" value="ACP-like_sf"/>
</dbReference>
<dbReference type="GO" id="GO:0031177">
    <property type="term" value="F:phosphopantetheine binding"/>
    <property type="evidence" value="ECO:0007669"/>
    <property type="project" value="InterPro"/>
</dbReference>
<dbReference type="Gene3D" id="3.40.50.980">
    <property type="match status" value="2"/>
</dbReference>
<dbReference type="AlphaFoldDB" id="Q4C7P6"/>
<keyword evidence="2" id="KW-0596">Phosphopantetheine</keyword>
<feature type="compositionally biased region" description="Pro residues" evidence="4">
    <location>
        <begin position="908"/>
        <end position="917"/>
    </location>
</feature>
<dbReference type="InterPro" id="IPR045851">
    <property type="entry name" value="AMP-bd_C_sf"/>
</dbReference>
<dbReference type="InterPro" id="IPR001242">
    <property type="entry name" value="Condensation_dom"/>
</dbReference>
<dbReference type="Pfam" id="PF00550">
    <property type="entry name" value="PP-binding"/>
    <property type="match status" value="1"/>
</dbReference>
<dbReference type="KEGG" id="cwa:CwatDRAFT_5712"/>
<reference evidence="6" key="1">
    <citation type="submission" date="2004-02" db="EMBL/GenBank/DDBJ databases">
        <authorList>
            <consortium name="DOE Joint Genome Institute"/>
        </authorList>
    </citation>
    <scope>NUCLEOTIDE SEQUENCE [LARGE SCALE GENOMIC DNA]</scope>
    <source>
        <strain evidence="6">WH 8501</strain>
    </source>
</reference>
<gene>
    <name evidence="6" type="ORF">CwatDRAFT_5712</name>
</gene>
<feature type="domain" description="Carrier" evidence="5">
    <location>
        <begin position="1011"/>
        <end position="1086"/>
    </location>
</feature>
<protein>
    <submittedName>
        <fullName evidence="6">Amino acid adenylation</fullName>
    </submittedName>
</protein>
<dbReference type="FunFam" id="3.40.50.12780:FF:000012">
    <property type="entry name" value="Non-ribosomal peptide synthetase"/>
    <property type="match status" value="1"/>
</dbReference>
<dbReference type="Gene3D" id="3.30.300.30">
    <property type="match status" value="1"/>
</dbReference>
<keyword evidence="7" id="KW-1185">Reference proteome</keyword>
<dbReference type="PROSITE" id="PS00455">
    <property type="entry name" value="AMP_BINDING"/>
    <property type="match status" value="1"/>
</dbReference>
<dbReference type="SUPFAM" id="SSF56801">
    <property type="entry name" value="Acetyl-CoA synthetase-like"/>
    <property type="match status" value="1"/>
</dbReference>
<dbReference type="FunFam" id="3.40.50.980:FF:000001">
    <property type="entry name" value="Non-ribosomal peptide synthetase"/>
    <property type="match status" value="1"/>
</dbReference>
<dbReference type="Gene3D" id="3.30.559.30">
    <property type="entry name" value="Nonribosomal peptide synthetase, condensation domain"/>
    <property type="match status" value="1"/>
</dbReference>
<feature type="compositionally biased region" description="Basic residues" evidence="4">
    <location>
        <begin position="1104"/>
        <end position="1119"/>
    </location>
</feature>
<evidence type="ECO:0000313" key="6">
    <source>
        <dbReference type="EMBL" id="EAM52575.1"/>
    </source>
</evidence>
<reference evidence="6" key="3">
    <citation type="submission" date="2016-12" db="EMBL/GenBank/DDBJ databases">
        <title>Annotation of the draft genome assembly of Crocosphaera watsonii WH 8501.</title>
        <authorList>
            <consortium name="US DOE Joint Genome Institute (JGI-ORNL)"/>
            <person name="Larimer F."/>
            <person name="Land M."/>
        </authorList>
    </citation>
    <scope>NUCLEOTIDE SEQUENCE</scope>
    <source>
        <strain evidence="6">WH 8501</strain>
    </source>
</reference>
<evidence type="ECO:0000259" key="5">
    <source>
        <dbReference type="PROSITE" id="PS50075"/>
    </source>
</evidence>